<keyword evidence="2" id="KW-0067">ATP-binding</keyword>
<feature type="domain" description="ABC transporter" evidence="3">
    <location>
        <begin position="9"/>
        <end position="234"/>
    </location>
</feature>
<dbReference type="PROSITE" id="PS50893">
    <property type="entry name" value="ABC_TRANSPORTER_2"/>
    <property type="match status" value="1"/>
</dbReference>
<evidence type="ECO:0000256" key="1">
    <source>
        <dbReference type="ARBA" id="ARBA00022741"/>
    </source>
</evidence>
<dbReference type="SUPFAM" id="SSF52540">
    <property type="entry name" value="P-loop containing nucleoside triphosphate hydrolases"/>
    <property type="match status" value="1"/>
</dbReference>
<dbReference type="InterPro" id="IPR027417">
    <property type="entry name" value="P-loop_NTPase"/>
</dbReference>
<gene>
    <name evidence="4" type="ORF">Thena_1553</name>
</gene>
<dbReference type="SMART" id="SM00382">
    <property type="entry name" value="AAA"/>
    <property type="match status" value="1"/>
</dbReference>
<dbReference type="PANTHER" id="PTHR43038:SF3">
    <property type="entry name" value="ABC TRANSPORTER G FAMILY MEMBER 20 ISOFORM X1"/>
    <property type="match status" value="1"/>
</dbReference>
<dbReference type="HOGENOM" id="CLU_000604_1_2_9"/>
<accession>M1E8V0</accession>
<dbReference type="RefSeq" id="WP_013756886.1">
    <property type="nucleotide sequence ID" value="NC_015499.1"/>
</dbReference>
<evidence type="ECO:0000259" key="3">
    <source>
        <dbReference type="PROSITE" id="PS50893"/>
    </source>
</evidence>
<dbReference type="CDD" id="cd03230">
    <property type="entry name" value="ABC_DR_subfamily_A"/>
    <property type="match status" value="1"/>
</dbReference>
<evidence type="ECO:0000313" key="4">
    <source>
        <dbReference type="EMBL" id="AEE15165.1"/>
    </source>
</evidence>
<name>M1E8V0_9BACT</name>
<dbReference type="Proteomes" id="UP000011765">
    <property type="component" value="Chromosome"/>
</dbReference>
<proteinExistence type="predicted"/>
<evidence type="ECO:0000256" key="2">
    <source>
        <dbReference type="ARBA" id="ARBA00022840"/>
    </source>
</evidence>
<dbReference type="Pfam" id="PF00005">
    <property type="entry name" value="ABC_tran"/>
    <property type="match status" value="1"/>
</dbReference>
<protein>
    <submittedName>
        <fullName evidence="4">Sulfate-transporting ATPase</fullName>
        <ecNumber evidence="4">3.6.3.25</ecNumber>
    </submittedName>
</protein>
<reference evidence="4 5" key="1">
    <citation type="submission" date="2011-04" db="EMBL/GenBank/DDBJ databases">
        <title>The complete genome of Thermodesulfobium narugense DSM 14796.</title>
        <authorList>
            <consortium name="US DOE Joint Genome Institute (JGI-PGF)"/>
            <person name="Lucas S."/>
            <person name="Han J."/>
            <person name="Lapidus A."/>
            <person name="Bruce D."/>
            <person name="Goodwin L."/>
            <person name="Pitluck S."/>
            <person name="Peters L."/>
            <person name="Kyrpides N."/>
            <person name="Mavromatis K."/>
            <person name="Pagani I."/>
            <person name="Ivanova N."/>
            <person name="Ovchinnikova G."/>
            <person name="Zhang X."/>
            <person name="Saunders L."/>
            <person name="Detter J.C."/>
            <person name="Tapia R."/>
            <person name="Han C."/>
            <person name="Land M."/>
            <person name="Hauser L."/>
            <person name="Markowitz V."/>
            <person name="Cheng J.-F."/>
            <person name="Hugenholtz P."/>
            <person name="Woyke T."/>
            <person name="Wu D."/>
            <person name="Spring S."/>
            <person name="Schroeder M."/>
            <person name="Brambilla E."/>
            <person name="Klenk H.-P."/>
            <person name="Eisen J.A."/>
        </authorList>
    </citation>
    <scope>NUCLEOTIDE SEQUENCE [LARGE SCALE GENOMIC DNA]</scope>
    <source>
        <strain evidence="4 5">DSM 14796</strain>
    </source>
</reference>
<dbReference type="InterPro" id="IPR003593">
    <property type="entry name" value="AAA+_ATPase"/>
</dbReference>
<keyword evidence="5" id="KW-1185">Reference proteome</keyword>
<dbReference type="GO" id="GO:0005524">
    <property type="term" value="F:ATP binding"/>
    <property type="evidence" value="ECO:0007669"/>
    <property type="project" value="UniProtKB-KW"/>
</dbReference>
<dbReference type="KEGG" id="tnr:Thena_1553"/>
<keyword evidence="1" id="KW-0547">Nucleotide-binding</keyword>
<dbReference type="InterPro" id="IPR003439">
    <property type="entry name" value="ABC_transporter-like_ATP-bd"/>
</dbReference>
<dbReference type="EMBL" id="CP002690">
    <property type="protein sequence ID" value="AEE15165.1"/>
    <property type="molecule type" value="Genomic_DNA"/>
</dbReference>
<evidence type="ECO:0000313" key="5">
    <source>
        <dbReference type="Proteomes" id="UP000011765"/>
    </source>
</evidence>
<dbReference type="STRING" id="747365.Thena_1553"/>
<dbReference type="eggNOG" id="COG1131">
    <property type="taxonomic scope" value="Bacteria"/>
</dbReference>
<dbReference type="GO" id="GO:0016887">
    <property type="term" value="F:ATP hydrolysis activity"/>
    <property type="evidence" value="ECO:0007669"/>
    <property type="project" value="InterPro"/>
</dbReference>
<sequence length="245" mass="28008">MAFDIENVIEVENLTKRFGNFTAVDNISFSIKRGTVFGFLGPNGAGKTTTIKLILGLINKTSGKIKIFGEDIEKFSKEKLGYMSQKFSLYYDLKVFENMIFYGSIYGYSRKDLEKRIDFLLEQYHLKEVKNILVRDIGGLRQRVAFCTAILHNPDILVLDEPTSGVDPDARINFWDAIYSYAREGKTVLVTTHYMDEAEFCNQIGFIISGKLKFVGTPNSAKKIYFENSNKIGNLEDAFLWFMEN</sequence>
<dbReference type="PANTHER" id="PTHR43038">
    <property type="entry name" value="ATP-BINDING CASSETTE, SUB-FAMILY H, MEMBER 1"/>
    <property type="match status" value="1"/>
</dbReference>
<dbReference type="AlphaFoldDB" id="M1E8V0"/>
<keyword evidence="4" id="KW-0378">Hydrolase</keyword>
<dbReference type="EC" id="3.6.3.25" evidence="4"/>
<organism evidence="4 5">
    <name type="scientific">Thermodesulfobium narugense DSM 14796</name>
    <dbReference type="NCBI Taxonomy" id="747365"/>
    <lineage>
        <taxon>Bacteria</taxon>
        <taxon>Pseudomonadati</taxon>
        <taxon>Thermodesulfobiota</taxon>
        <taxon>Thermodesulfobiia</taxon>
        <taxon>Thermodesulfobiales</taxon>
        <taxon>Thermodesulfobiaceae</taxon>
        <taxon>Thermodesulfobium</taxon>
    </lineage>
</organism>
<dbReference type="Gene3D" id="3.40.50.300">
    <property type="entry name" value="P-loop containing nucleotide triphosphate hydrolases"/>
    <property type="match status" value="1"/>
</dbReference>